<organism evidence="10 11">
    <name type="scientific">Thioflavicoccus mobilis 8321</name>
    <dbReference type="NCBI Taxonomy" id="765912"/>
    <lineage>
        <taxon>Bacteria</taxon>
        <taxon>Pseudomonadati</taxon>
        <taxon>Pseudomonadota</taxon>
        <taxon>Gammaproteobacteria</taxon>
        <taxon>Chromatiales</taxon>
        <taxon>Chromatiaceae</taxon>
        <taxon>Thioflavicoccus</taxon>
    </lineage>
</organism>
<dbReference type="GO" id="GO:0006355">
    <property type="term" value="P:regulation of DNA-templated transcription"/>
    <property type="evidence" value="ECO:0007669"/>
    <property type="project" value="InterPro"/>
</dbReference>
<dbReference type="eggNOG" id="COG4191">
    <property type="taxonomic scope" value="Bacteria"/>
</dbReference>
<dbReference type="InterPro" id="IPR001633">
    <property type="entry name" value="EAL_dom"/>
</dbReference>
<feature type="coiled-coil region" evidence="5">
    <location>
        <begin position="306"/>
        <end position="364"/>
    </location>
</feature>
<dbReference type="HOGENOM" id="CLU_317593_0_0_6"/>
<dbReference type="PROSITE" id="PS50883">
    <property type="entry name" value="EAL"/>
    <property type="match status" value="1"/>
</dbReference>
<reference evidence="10 11" key="1">
    <citation type="submission" date="2011-09" db="EMBL/GenBank/DDBJ databases">
        <title>Complete sequence of chromosome of Thioflavicoccus mobilis 8321.</title>
        <authorList>
            <consortium name="US DOE Joint Genome Institute"/>
            <person name="Lucas S."/>
            <person name="Han J."/>
            <person name="Lapidus A."/>
            <person name="Cheng J.-F."/>
            <person name="Goodwin L."/>
            <person name="Pitluck S."/>
            <person name="Peters L."/>
            <person name="Ovchinnikova G."/>
            <person name="Lu M."/>
            <person name="Detter J.C."/>
            <person name="Han C."/>
            <person name="Tapia R."/>
            <person name="Land M."/>
            <person name="Hauser L."/>
            <person name="Kyrpides N."/>
            <person name="Ivanova N."/>
            <person name="Pagani I."/>
            <person name="Vogl K."/>
            <person name="Liu Z."/>
            <person name="Imhoff J."/>
            <person name="Thiel V."/>
            <person name="Frigaard N.-U."/>
            <person name="Bryant D."/>
            <person name="Woyke T."/>
        </authorList>
    </citation>
    <scope>NUCLEOTIDE SEQUENCE [LARGE SCALE GENOMIC DNA]</scope>
    <source>
        <strain evidence="10 11">8321</strain>
    </source>
</reference>
<dbReference type="NCBIfam" id="TIGR00254">
    <property type="entry name" value="GGDEF"/>
    <property type="match status" value="1"/>
</dbReference>
<keyword evidence="6" id="KW-0812">Transmembrane</keyword>
<keyword evidence="11" id="KW-1185">Reference proteome</keyword>
<dbReference type="OrthoDB" id="8553030at2"/>
<accession>L0H0M9</accession>
<dbReference type="CDD" id="cd01949">
    <property type="entry name" value="GGDEF"/>
    <property type="match status" value="1"/>
</dbReference>
<dbReference type="InterPro" id="IPR035965">
    <property type="entry name" value="PAS-like_dom_sf"/>
</dbReference>
<dbReference type="PANTHER" id="PTHR44757:SF2">
    <property type="entry name" value="BIOFILM ARCHITECTURE MAINTENANCE PROTEIN MBAA"/>
    <property type="match status" value="1"/>
</dbReference>
<comment type="catalytic activity">
    <reaction evidence="4">
        <text>3',3'-c-di-GMP + H2O = 5'-phosphoguanylyl(3'-&gt;5')guanosine + H(+)</text>
        <dbReference type="Rhea" id="RHEA:24902"/>
        <dbReference type="ChEBI" id="CHEBI:15377"/>
        <dbReference type="ChEBI" id="CHEBI:15378"/>
        <dbReference type="ChEBI" id="CHEBI:58754"/>
        <dbReference type="ChEBI" id="CHEBI:58805"/>
        <dbReference type="EC" id="3.1.4.52"/>
    </reaction>
    <physiologicalReaction direction="left-to-right" evidence="4">
        <dbReference type="Rhea" id="RHEA:24903"/>
    </physiologicalReaction>
</comment>
<dbReference type="InterPro" id="IPR000160">
    <property type="entry name" value="GGDEF_dom"/>
</dbReference>
<evidence type="ECO:0000256" key="5">
    <source>
        <dbReference type="SAM" id="Coils"/>
    </source>
</evidence>
<dbReference type="SUPFAM" id="SSF55073">
    <property type="entry name" value="Nucleotide cyclase"/>
    <property type="match status" value="1"/>
</dbReference>
<dbReference type="InterPro" id="IPR000014">
    <property type="entry name" value="PAS"/>
</dbReference>
<dbReference type="Gene3D" id="3.30.450.20">
    <property type="entry name" value="PAS domain"/>
    <property type="match status" value="1"/>
</dbReference>
<keyword evidence="6" id="KW-1133">Transmembrane helix</keyword>
<dbReference type="Pfam" id="PF00563">
    <property type="entry name" value="EAL"/>
    <property type="match status" value="1"/>
</dbReference>
<name>L0H0M9_9GAMM</name>
<dbReference type="PROSITE" id="PS50112">
    <property type="entry name" value="PAS"/>
    <property type="match status" value="1"/>
</dbReference>
<evidence type="ECO:0000259" key="7">
    <source>
        <dbReference type="PROSITE" id="PS50112"/>
    </source>
</evidence>
<dbReference type="InterPro" id="IPR013767">
    <property type="entry name" value="PAS_fold"/>
</dbReference>
<feature type="domain" description="GGDEF" evidence="9">
    <location>
        <begin position="505"/>
        <end position="645"/>
    </location>
</feature>
<dbReference type="Pfam" id="PF00989">
    <property type="entry name" value="PAS"/>
    <property type="match status" value="1"/>
</dbReference>
<dbReference type="CDD" id="cd01948">
    <property type="entry name" value="EAL"/>
    <property type="match status" value="1"/>
</dbReference>
<feature type="domain" description="PAS" evidence="7">
    <location>
        <begin position="354"/>
        <end position="423"/>
    </location>
</feature>
<dbReference type="EMBL" id="CP003051">
    <property type="protein sequence ID" value="AGA91617.1"/>
    <property type="molecule type" value="Genomic_DNA"/>
</dbReference>
<dbReference type="FunFam" id="3.20.20.450:FF:000001">
    <property type="entry name" value="Cyclic di-GMP phosphodiesterase yahA"/>
    <property type="match status" value="1"/>
</dbReference>
<dbReference type="RefSeq" id="WP_015281748.1">
    <property type="nucleotide sequence ID" value="NC_019940.1"/>
</dbReference>
<dbReference type="SUPFAM" id="SSF141868">
    <property type="entry name" value="EAL domain-like"/>
    <property type="match status" value="1"/>
</dbReference>
<dbReference type="Pfam" id="PF00990">
    <property type="entry name" value="GGDEF"/>
    <property type="match status" value="1"/>
</dbReference>
<feature type="domain" description="EAL" evidence="8">
    <location>
        <begin position="654"/>
        <end position="908"/>
    </location>
</feature>
<dbReference type="NCBIfam" id="TIGR00229">
    <property type="entry name" value="sensory_box"/>
    <property type="match status" value="1"/>
</dbReference>
<protein>
    <recommendedName>
        <fullName evidence="2">cyclic-guanylate-specific phosphodiesterase</fullName>
        <ecNumber evidence="2">3.1.4.52</ecNumber>
    </recommendedName>
</protein>
<evidence type="ECO:0000256" key="2">
    <source>
        <dbReference type="ARBA" id="ARBA00012282"/>
    </source>
</evidence>
<dbReference type="InterPro" id="IPR035919">
    <property type="entry name" value="EAL_sf"/>
</dbReference>
<dbReference type="KEGG" id="tmb:Thimo_2921"/>
<evidence type="ECO:0000313" key="10">
    <source>
        <dbReference type="EMBL" id="AGA91617.1"/>
    </source>
</evidence>
<comment type="cofactor">
    <cofactor evidence="1">
        <name>Mg(2+)</name>
        <dbReference type="ChEBI" id="CHEBI:18420"/>
    </cofactor>
</comment>
<dbReference type="eggNOG" id="COG5001">
    <property type="taxonomic scope" value="Bacteria"/>
</dbReference>
<keyword evidence="5" id="KW-0175">Coiled coil</keyword>
<dbReference type="InterPro" id="IPR052155">
    <property type="entry name" value="Biofilm_reg_signaling"/>
</dbReference>
<sequence length="917" mass="102412">MPAWLTRQRWLLLVATAFSLYLAVLLVTAFRSQEQLRDATEARLLTDNQQLAIVLGDFLSDQRMFVLNLADSHEIETFLTNKALGMSMRYGLNANLYAIEESFRRKLSQKVVLGTQVYNRILYFDETGELLVDTTPGTKPPTPPALAPESGPELTIDGEHGRIVAATSVDYRGQPGGTLMTVANLALLSRYLNSSAQDLGMRQLIIDDSGRELTTRGKPVLGGVASPPLAALPPNRLTRLESMAGLSASELSKHYDLVLRVPIAGAPIALVTILPTSALYGHITSRRFLYFATAVPFVLVLTAFWYDRMRQRTERLEADVRESNRNREELRHHNDALKAEIERRETLERQLRESQERYRTYIEHAPEGIFVADATRRFIDANPAACTMVGFTREELVSMTITDLAPRGLAEEHAKLFKAVQRNGPREIEMRLRRKDDAEIIVHLRAVALPDGIVLGFCLDITARKRAEEQIHTLAYFDPLTGLPNRRLLMDRLRQAMVGSGRERSYGALFMLDLDHFKDLNDTQGHDVGDQLLTEVATRLTACVRRDDTVARVGGDEFLVVAKRLGPDQSTAAVQAELIAEKVHQALGKPYALIEGRLAHYSNASIGVALFHGQEVTIEVLLKQADVALYQAKNAGRDTIRFFNPEMQATIDARAAMEAALRDAIRRRELQLYYQPQVNRDGRITGAEALLRWLPPSLEPIPPDRFIPVAEETGLILPIGAWALAQGCARLAGWQKEPATADLTLSLNVSARQFHQPDFVAQVWGQIKRFEIDPAKLKLELTESALIDRVDEMIERLHRLKGLGVGISLDDFGTGYSSLSYLKRLPLDEIKIDQSFVRDITHDQNDAAIVRAILAMSRSLGLDVIAEGVETQEQRAFLLRHGCEHYQGYLFGRPGPIEDFPAPLAGHGVQPAEIFTN</sequence>
<dbReference type="EC" id="3.1.4.52" evidence="2"/>
<proteinExistence type="predicted"/>
<dbReference type="PATRIC" id="fig|765912.4.peg.2855"/>
<evidence type="ECO:0000256" key="4">
    <source>
        <dbReference type="ARBA" id="ARBA00051114"/>
    </source>
</evidence>
<dbReference type="PROSITE" id="PS50887">
    <property type="entry name" value="GGDEF"/>
    <property type="match status" value="1"/>
</dbReference>
<gene>
    <name evidence="10" type="ORF">Thimo_2921</name>
</gene>
<dbReference type="Gene3D" id="3.30.70.270">
    <property type="match status" value="1"/>
</dbReference>
<dbReference type="FunFam" id="3.30.70.270:FF:000001">
    <property type="entry name" value="Diguanylate cyclase domain protein"/>
    <property type="match status" value="1"/>
</dbReference>
<dbReference type="Gene3D" id="3.20.20.450">
    <property type="entry name" value="EAL domain"/>
    <property type="match status" value="1"/>
</dbReference>
<feature type="transmembrane region" description="Helical" evidence="6">
    <location>
        <begin position="288"/>
        <end position="306"/>
    </location>
</feature>
<dbReference type="AlphaFoldDB" id="L0H0M9"/>
<dbReference type="SMART" id="SM00091">
    <property type="entry name" value="PAS"/>
    <property type="match status" value="1"/>
</dbReference>
<keyword evidence="3" id="KW-0973">c-di-GMP</keyword>
<evidence type="ECO:0000259" key="9">
    <source>
        <dbReference type="PROSITE" id="PS50887"/>
    </source>
</evidence>
<dbReference type="SUPFAM" id="SSF55785">
    <property type="entry name" value="PYP-like sensor domain (PAS domain)"/>
    <property type="match status" value="1"/>
</dbReference>
<feature type="transmembrane region" description="Helical" evidence="6">
    <location>
        <begin position="257"/>
        <end position="281"/>
    </location>
</feature>
<dbReference type="InterPro" id="IPR043128">
    <property type="entry name" value="Rev_trsase/Diguanyl_cyclase"/>
</dbReference>
<evidence type="ECO:0000313" key="11">
    <source>
        <dbReference type="Proteomes" id="UP000010816"/>
    </source>
</evidence>
<dbReference type="InterPro" id="IPR029787">
    <property type="entry name" value="Nucleotide_cyclase"/>
</dbReference>
<dbReference type="CDD" id="cd00130">
    <property type="entry name" value="PAS"/>
    <property type="match status" value="1"/>
</dbReference>
<dbReference type="STRING" id="765912.Thimo_2921"/>
<dbReference type="SMART" id="SM00267">
    <property type="entry name" value="GGDEF"/>
    <property type="match status" value="1"/>
</dbReference>
<keyword evidence="6" id="KW-0472">Membrane</keyword>
<dbReference type="GO" id="GO:0071111">
    <property type="term" value="F:cyclic-guanylate-specific phosphodiesterase activity"/>
    <property type="evidence" value="ECO:0007669"/>
    <property type="project" value="UniProtKB-EC"/>
</dbReference>
<dbReference type="GO" id="GO:0071732">
    <property type="term" value="P:cellular response to nitric oxide"/>
    <property type="evidence" value="ECO:0007669"/>
    <property type="project" value="UniProtKB-ARBA"/>
</dbReference>
<dbReference type="Proteomes" id="UP000010816">
    <property type="component" value="Chromosome"/>
</dbReference>
<evidence type="ECO:0000256" key="3">
    <source>
        <dbReference type="ARBA" id="ARBA00022636"/>
    </source>
</evidence>
<dbReference type="SMART" id="SM00052">
    <property type="entry name" value="EAL"/>
    <property type="match status" value="1"/>
</dbReference>
<evidence type="ECO:0000256" key="1">
    <source>
        <dbReference type="ARBA" id="ARBA00001946"/>
    </source>
</evidence>
<evidence type="ECO:0000259" key="8">
    <source>
        <dbReference type="PROSITE" id="PS50883"/>
    </source>
</evidence>
<evidence type="ECO:0000256" key="6">
    <source>
        <dbReference type="SAM" id="Phobius"/>
    </source>
</evidence>
<dbReference type="PANTHER" id="PTHR44757">
    <property type="entry name" value="DIGUANYLATE CYCLASE DGCP"/>
    <property type="match status" value="1"/>
</dbReference>